<evidence type="ECO:0000313" key="2">
    <source>
        <dbReference type="Proteomes" id="UP000746690"/>
    </source>
</evidence>
<comment type="caution">
    <text evidence="1">The sequence shown here is derived from an EMBL/GenBank/DDBJ whole genome shotgun (WGS) entry which is preliminary data.</text>
</comment>
<keyword evidence="2" id="KW-1185">Reference proteome</keyword>
<reference evidence="1 2" key="1">
    <citation type="submission" date="2020-04" db="EMBL/GenBank/DDBJ databases">
        <title>A Flavivirga sp. nov.</title>
        <authorList>
            <person name="Sun X."/>
        </authorList>
    </citation>
    <scope>NUCLEOTIDE SEQUENCE [LARGE SCALE GENOMIC DNA]</scope>
    <source>
        <strain evidence="1 2">Y03</strain>
    </source>
</reference>
<sequence length="84" mass="9250">MKKIIGFIGIAITAMTLFFGTNMTNSYKDLDLASLIATNVANAESQVIGCSYTGSSSDTCQVFYPNWVNIQYCKNEAIGYSCYY</sequence>
<evidence type="ECO:0000313" key="1">
    <source>
        <dbReference type="EMBL" id="NMH87589.1"/>
    </source>
</evidence>
<dbReference type="Proteomes" id="UP000746690">
    <property type="component" value="Unassembled WGS sequence"/>
</dbReference>
<accession>A0ABX1RZG8</accession>
<dbReference type="RefSeq" id="WP_169672231.1">
    <property type="nucleotide sequence ID" value="NZ_JABBHF010000004.1"/>
</dbReference>
<gene>
    <name evidence="1" type="ORF">HHX25_08740</name>
</gene>
<dbReference type="EMBL" id="JABBHF010000004">
    <property type="protein sequence ID" value="NMH87589.1"/>
    <property type="molecule type" value="Genomic_DNA"/>
</dbReference>
<organism evidence="1 2">
    <name type="scientific">Flavivirga algicola</name>
    <dbReference type="NCBI Taxonomy" id="2729136"/>
    <lineage>
        <taxon>Bacteria</taxon>
        <taxon>Pseudomonadati</taxon>
        <taxon>Bacteroidota</taxon>
        <taxon>Flavobacteriia</taxon>
        <taxon>Flavobacteriales</taxon>
        <taxon>Flavobacteriaceae</taxon>
        <taxon>Flavivirga</taxon>
    </lineage>
</organism>
<evidence type="ECO:0008006" key="3">
    <source>
        <dbReference type="Google" id="ProtNLM"/>
    </source>
</evidence>
<protein>
    <recommendedName>
        <fullName evidence="3">NVEALA family protein</fullName>
    </recommendedName>
</protein>
<proteinExistence type="predicted"/>
<name>A0ABX1RZG8_9FLAO</name>